<dbReference type="GO" id="GO:0000155">
    <property type="term" value="F:phosphorelay sensor kinase activity"/>
    <property type="evidence" value="ECO:0007669"/>
    <property type="project" value="InterPro"/>
</dbReference>
<keyword evidence="7" id="KW-0812">Transmembrane</keyword>
<dbReference type="Pfam" id="PF00512">
    <property type="entry name" value="HisKA"/>
    <property type="match status" value="1"/>
</dbReference>
<dbReference type="CDD" id="cd00075">
    <property type="entry name" value="HATPase"/>
    <property type="match status" value="1"/>
</dbReference>
<dbReference type="Gene3D" id="1.10.287.130">
    <property type="match status" value="1"/>
</dbReference>
<dbReference type="InterPro" id="IPR050351">
    <property type="entry name" value="BphY/WalK/GraS-like"/>
</dbReference>
<evidence type="ECO:0000259" key="8">
    <source>
        <dbReference type="PROSITE" id="PS50109"/>
    </source>
</evidence>
<feature type="transmembrane region" description="Helical" evidence="7">
    <location>
        <begin position="73"/>
        <end position="94"/>
    </location>
</feature>
<reference evidence="9 10" key="1">
    <citation type="submission" date="2019-11" db="EMBL/GenBank/DDBJ databases">
        <authorList>
            <person name="Im W.T."/>
        </authorList>
    </citation>
    <scope>NUCLEOTIDE SEQUENCE [LARGE SCALE GENOMIC DNA]</scope>
    <source>
        <strain evidence="9 10">SB-02</strain>
    </source>
</reference>
<keyword evidence="7" id="KW-0472">Membrane</keyword>
<dbReference type="CDD" id="cd00082">
    <property type="entry name" value="HisKA"/>
    <property type="match status" value="1"/>
</dbReference>
<dbReference type="InterPro" id="IPR036890">
    <property type="entry name" value="HATPase_C_sf"/>
</dbReference>
<comment type="catalytic activity">
    <reaction evidence="1">
        <text>ATP + protein L-histidine = ADP + protein N-phospho-L-histidine.</text>
        <dbReference type="EC" id="2.7.13.3"/>
    </reaction>
</comment>
<evidence type="ECO:0000256" key="4">
    <source>
        <dbReference type="ARBA" id="ARBA00022679"/>
    </source>
</evidence>
<evidence type="ECO:0000256" key="1">
    <source>
        <dbReference type="ARBA" id="ARBA00000085"/>
    </source>
</evidence>
<dbReference type="InterPro" id="IPR036097">
    <property type="entry name" value="HisK_dim/P_sf"/>
</dbReference>
<dbReference type="SUPFAM" id="SSF47384">
    <property type="entry name" value="Homodimeric domain of signal transducing histidine kinase"/>
    <property type="match status" value="1"/>
</dbReference>
<keyword evidence="7" id="KW-1133">Transmembrane helix</keyword>
<name>A0A6I6GGW2_9BACT</name>
<evidence type="ECO:0000313" key="9">
    <source>
        <dbReference type="EMBL" id="QGW26898.1"/>
    </source>
</evidence>
<evidence type="ECO:0000256" key="5">
    <source>
        <dbReference type="ARBA" id="ARBA00022777"/>
    </source>
</evidence>
<dbReference type="InterPro" id="IPR003594">
    <property type="entry name" value="HATPase_dom"/>
</dbReference>
<dbReference type="KEGG" id="fls:GLV81_01210"/>
<keyword evidence="10" id="KW-1185">Reference proteome</keyword>
<dbReference type="PRINTS" id="PR00344">
    <property type="entry name" value="BCTRLSENSOR"/>
</dbReference>
<keyword evidence="3" id="KW-0597">Phosphoprotein</keyword>
<dbReference type="EC" id="2.7.13.3" evidence="2"/>
<organism evidence="9 10">
    <name type="scientific">Phnomibacter ginsenosidimutans</name>
    <dbReference type="NCBI Taxonomy" id="2676868"/>
    <lineage>
        <taxon>Bacteria</taxon>
        <taxon>Pseudomonadati</taxon>
        <taxon>Bacteroidota</taxon>
        <taxon>Chitinophagia</taxon>
        <taxon>Chitinophagales</taxon>
        <taxon>Chitinophagaceae</taxon>
        <taxon>Phnomibacter</taxon>
    </lineage>
</organism>
<dbReference type="SUPFAM" id="SSF55874">
    <property type="entry name" value="ATPase domain of HSP90 chaperone/DNA topoisomerase II/histidine kinase"/>
    <property type="match status" value="1"/>
</dbReference>
<evidence type="ECO:0000256" key="6">
    <source>
        <dbReference type="ARBA" id="ARBA00023012"/>
    </source>
</evidence>
<keyword evidence="6" id="KW-0902">Two-component regulatory system</keyword>
<keyword evidence="5" id="KW-0418">Kinase</keyword>
<dbReference type="AlphaFoldDB" id="A0A6I6GGW2"/>
<dbReference type="InterPro" id="IPR003661">
    <property type="entry name" value="HisK_dim/P_dom"/>
</dbReference>
<gene>
    <name evidence="9" type="ORF">GLV81_01210</name>
</gene>
<evidence type="ECO:0000313" key="10">
    <source>
        <dbReference type="Proteomes" id="UP000426027"/>
    </source>
</evidence>
<dbReference type="SMART" id="SM00387">
    <property type="entry name" value="HATPase_c"/>
    <property type="match status" value="1"/>
</dbReference>
<evidence type="ECO:0000256" key="3">
    <source>
        <dbReference type="ARBA" id="ARBA00022553"/>
    </source>
</evidence>
<sequence length="328" mass="37913">MQSAKKKLAFVTVIFWFLLAYIMAALVWWFVSLDQQNNDMALLRLSELNPAAANYAARKADVLDYQRRKHGQYVGEGIIFMLLIWVGALFVYLATRRYLRLGQQQQNFMMAVTHELKTPIAVARLNIETMQRRKLDDTQRDRLLQMTLNETERLNDLCDNILLASRFDSGQQSAQQERFSLDQLVNDIVDQYNMRFPDRDFSCTVQPQIWVYGDPFLIRLLLNNLIDNAMKYAPKNSTIDVSLKLKNQVAKLRVADQGKGIPAEEKKKVFDKFYRMGNEQTRNTKGTGLGLYLVKRIAERHDGTVEITDNVPQGSIFTIRFPLDDSTV</sequence>
<keyword evidence="4" id="KW-0808">Transferase</keyword>
<protein>
    <recommendedName>
        <fullName evidence="2">histidine kinase</fullName>
        <ecNumber evidence="2">2.7.13.3</ecNumber>
    </recommendedName>
</protein>
<dbReference type="GO" id="GO:0004721">
    <property type="term" value="F:phosphoprotein phosphatase activity"/>
    <property type="evidence" value="ECO:0007669"/>
    <property type="project" value="TreeGrafter"/>
</dbReference>
<dbReference type="EMBL" id="CP046566">
    <property type="protein sequence ID" value="QGW26898.1"/>
    <property type="molecule type" value="Genomic_DNA"/>
</dbReference>
<evidence type="ECO:0000256" key="2">
    <source>
        <dbReference type="ARBA" id="ARBA00012438"/>
    </source>
</evidence>
<dbReference type="Gene3D" id="3.30.565.10">
    <property type="entry name" value="Histidine kinase-like ATPase, C-terminal domain"/>
    <property type="match status" value="1"/>
</dbReference>
<proteinExistence type="predicted"/>
<evidence type="ECO:0000256" key="7">
    <source>
        <dbReference type="SAM" id="Phobius"/>
    </source>
</evidence>
<dbReference type="InterPro" id="IPR005467">
    <property type="entry name" value="His_kinase_dom"/>
</dbReference>
<dbReference type="RefSeq" id="WP_157476104.1">
    <property type="nucleotide sequence ID" value="NZ_CP046566.1"/>
</dbReference>
<dbReference type="SMART" id="SM00388">
    <property type="entry name" value="HisKA"/>
    <property type="match status" value="1"/>
</dbReference>
<dbReference type="InterPro" id="IPR004358">
    <property type="entry name" value="Sig_transdc_His_kin-like_C"/>
</dbReference>
<dbReference type="PROSITE" id="PS50109">
    <property type="entry name" value="HIS_KIN"/>
    <property type="match status" value="1"/>
</dbReference>
<dbReference type="Pfam" id="PF02518">
    <property type="entry name" value="HATPase_c"/>
    <property type="match status" value="1"/>
</dbReference>
<dbReference type="GO" id="GO:0016036">
    <property type="term" value="P:cellular response to phosphate starvation"/>
    <property type="evidence" value="ECO:0007669"/>
    <property type="project" value="TreeGrafter"/>
</dbReference>
<dbReference type="PANTHER" id="PTHR45453">
    <property type="entry name" value="PHOSPHATE REGULON SENSOR PROTEIN PHOR"/>
    <property type="match status" value="1"/>
</dbReference>
<dbReference type="Proteomes" id="UP000426027">
    <property type="component" value="Chromosome"/>
</dbReference>
<dbReference type="FunFam" id="3.30.565.10:FF:000006">
    <property type="entry name" value="Sensor histidine kinase WalK"/>
    <property type="match status" value="1"/>
</dbReference>
<feature type="transmembrane region" description="Helical" evidence="7">
    <location>
        <begin position="7"/>
        <end position="31"/>
    </location>
</feature>
<feature type="domain" description="Histidine kinase" evidence="8">
    <location>
        <begin position="111"/>
        <end position="325"/>
    </location>
</feature>
<dbReference type="PANTHER" id="PTHR45453:SF1">
    <property type="entry name" value="PHOSPHATE REGULON SENSOR PROTEIN PHOR"/>
    <property type="match status" value="1"/>
</dbReference>
<dbReference type="GO" id="GO:0005886">
    <property type="term" value="C:plasma membrane"/>
    <property type="evidence" value="ECO:0007669"/>
    <property type="project" value="TreeGrafter"/>
</dbReference>
<accession>A0A6I6GGW2</accession>